<dbReference type="EMBL" id="JAGMWT010000001">
    <property type="protein sequence ID" value="KAH7139565.1"/>
    <property type="molecule type" value="Genomic_DNA"/>
</dbReference>
<evidence type="ECO:0000313" key="3">
    <source>
        <dbReference type="EMBL" id="KAH7139565.1"/>
    </source>
</evidence>
<dbReference type="Proteomes" id="UP000700596">
    <property type="component" value="Unassembled WGS sequence"/>
</dbReference>
<gene>
    <name evidence="3" type="ORF">B0J11DRAFT_46881</name>
</gene>
<evidence type="ECO:0000313" key="4">
    <source>
        <dbReference type="Proteomes" id="UP000700596"/>
    </source>
</evidence>
<feature type="compositionally biased region" description="Polar residues" evidence="2">
    <location>
        <begin position="622"/>
        <end position="633"/>
    </location>
</feature>
<feature type="compositionally biased region" description="Pro residues" evidence="2">
    <location>
        <begin position="708"/>
        <end position="725"/>
    </location>
</feature>
<name>A0A9P9J2D4_9PLEO</name>
<feature type="compositionally biased region" description="Polar residues" evidence="2">
    <location>
        <begin position="423"/>
        <end position="434"/>
    </location>
</feature>
<feature type="compositionally biased region" description="Basic and acidic residues" evidence="2">
    <location>
        <begin position="74"/>
        <end position="84"/>
    </location>
</feature>
<feature type="compositionally biased region" description="Basic and acidic residues" evidence="2">
    <location>
        <begin position="610"/>
        <end position="621"/>
    </location>
</feature>
<feature type="compositionally biased region" description="Polar residues" evidence="2">
    <location>
        <begin position="478"/>
        <end position="488"/>
    </location>
</feature>
<feature type="region of interest" description="Disordered" evidence="2">
    <location>
        <begin position="382"/>
        <end position="582"/>
    </location>
</feature>
<dbReference type="OrthoDB" id="3795464at2759"/>
<feature type="compositionally biased region" description="Basic residues" evidence="2">
    <location>
        <begin position="468"/>
        <end position="477"/>
    </location>
</feature>
<sequence>MANPYLMHALYEPEDDPGPQAPATSERQRQCQDDSAPPRNRNRNGREDQPRNKSLDLAIQSKKRPLADSMNVDPRPEKKRKEEANYVDAGLAWREPSYHRLPDDNNRVRRVIKKNNMPPTTEFGRPRSLSLGSDNRLPPHQLGPKVNFIPDRPSQNPIPTGPRNEGFKMDRDPRTAKPRSRSIEVNYPTDRAGRDAFEERYPSLNEPVQAYLPPPGAYYDQHSINEIFGFKFLSRTTLCMHCADKCNGGPAITCPLACAICDTKSHQGQVCPLLYCSSSYFACRRVPSEYLFPKAAEARLVQVRPALKDARVLADMGVIKRISQAADEIIPILTNPVVARFYEGKILPYRLRGRESKQTRDALARTENEKYPWPKYVLKNVNTEVRGTSNPKSPTDRPPPKIHQDKSQAVSRHQLEDDKRKTSSALQVKSMQQSKEGKQKASLQTQPTKHLQDDIRKTPGALQAKTAQHLKKEKHKTTNSLQIQSCKSLQDDNRKATASLHEPPKRDHQQKSQMQKDNQTTADLLQSSATIKSHEKTQMQYDTRKTENEMQFRPKQRLQEETKKNSNLLQDQSQRGQQGEKHGATNILQVQSKQPLQNDNQKITIALPDPSREYQQEENHKASNTLRTQSTQKLQDDSRRPEVPAQDRSTQNLPKQCQPEENPDTMEDIQETSPLMLQQYFPQRIPLFIPATNIVNRDLDPRRRRAPNPHPNPNLPSAESPPPVESPDNPLSPGQSSEVQAANNQSHPSTPATEGNTPSADASTLGMELQIKELERQIQILQQAVLTKDIEILTLRRQVEMLTGSSQ</sequence>
<feature type="compositionally biased region" description="Polar residues" evidence="2">
    <location>
        <begin position="382"/>
        <end position="393"/>
    </location>
</feature>
<protein>
    <submittedName>
        <fullName evidence="3">Uncharacterized protein</fullName>
    </submittedName>
</protein>
<keyword evidence="4" id="KW-1185">Reference proteome</keyword>
<feature type="region of interest" description="Disordered" evidence="2">
    <location>
        <begin position="700"/>
        <end position="762"/>
    </location>
</feature>
<feature type="compositionally biased region" description="Polar residues" evidence="2">
    <location>
        <begin position="511"/>
        <end position="531"/>
    </location>
</feature>
<keyword evidence="1" id="KW-0175">Coiled coil</keyword>
<feature type="compositionally biased region" description="Basic and acidic residues" evidence="2">
    <location>
        <begin position="394"/>
        <end position="406"/>
    </location>
</feature>
<accession>A0A9P9J2D4</accession>
<organism evidence="3 4">
    <name type="scientific">Dendryphion nanum</name>
    <dbReference type="NCBI Taxonomy" id="256645"/>
    <lineage>
        <taxon>Eukaryota</taxon>
        <taxon>Fungi</taxon>
        <taxon>Dikarya</taxon>
        <taxon>Ascomycota</taxon>
        <taxon>Pezizomycotina</taxon>
        <taxon>Dothideomycetes</taxon>
        <taxon>Pleosporomycetidae</taxon>
        <taxon>Pleosporales</taxon>
        <taxon>Torulaceae</taxon>
        <taxon>Dendryphion</taxon>
    </lineage>
</organism>
<evidence type="ECO:0000256" key="1">
    <source>
        <dbReference type="SAM" id="Coils"/>
    </source>
</evidence>
<dbReference type="AlphaFoldDB" id="A0A9P9J2D4"/>
<feature type="region of interest" description="Disordered" evidence="2">
    <location>
        <begin position="1"/>
        <end position="85"/>
    </location>
</feature>
<reference evidence="3" key="1">
    <citation type="journal article" date="2021" name="Nat. Commun.">
        <title>Genetic determinants of endophytism in the Arabidopsis root mycobiome.</title>
        <authorList>
            <person name="Mesny F."/>
            <person name="Miyauchi S."/>
            <person name="Thiergart T."/>
            <person name="Pickel B."/>
            <person name="Atanasova L."/>
            <person name="Karlsson M."/>
            <person name="Huettel B."/>
            <person name="Barry K.W."/>
            <person name="Haridas S."/>
            <person name="Chen C."/>
            <person name="Bauer D."/>
            <person name="Andreopoulos W."/>
            <person name="Pangilinan J."/>
            <person name="LaButti K."/>
            <person name="Riley R."/>
            <person name="Lipzen A."/>
            <person name="Clum A."/>
            <person name="Drula E."/>
            <person name="Henrissat B."/>
            <person name="Kohler A."/>
            <person name="Grigoriev I.V."/>
            <person name="Martin F.M."/>
            <person name="Hacquard S."/>
        </authorList>
    </citation>
    <scope>NUCLEOTIDE SEQUENCE</scope>
    <source>
        <strain evidence="3">MPI-CAGE-CH-0243</strain>
    </source>
</reference>
<feature type="compositionally biased region" description="Polar residues" evidence="2">
    <location>
        <begin position="732"/>
        <end position="762"/>
    </location>
</feature>
<feature type="compositionally biased region" description="Basic and acidic residues" evidence="2">
    <location>
        <begin position="165"/>
        <end position="175"/>
    </location>
</feature>
<feature type="compositionally biased region" description="Basic and acidic residues" evidence="2">
    <location>
        <begin position="532"/>
        <end position="564"/>
    </location>
</feature>
<feature type="region of interest" description="Disordered" evidence="2">
    <location>
        <begin position="143"/>
        <end position="183"/>
    </location>
</feature>
<feature type="coiled-coil region" evidence="1">
    <location>
        <begin position="764"/>
        <end position="791"/>
    </location>
</feature>
<comment type="caution">
    <text evidence="3">The sequence shown here is derived from an EMBL/GenBank/DDBJ whole genome shotgun (WGS) entry which is preliminary data.</text>
</comment>
<feature type="region of interest" description="Disordered" evidence="2">
    <location>
        <begin position="608"/>
        <end position="666"/>
    </location>
</feature>
<feature type="compositionally biased region" description="Polar residues" evidence="2">
    <location>
        <begin position="565"/>
        <end position="577"/>
    </location>
</feature>
<feature type="compositionally biased region" description="Basic and acidic residues" evidence="2">
    <location>
        <begin position="44"/>
        <end position="54"/>
    </location>
</feature>
<evidence type="ECO:0000256" key="2">
    <source>
        <dbReference type="SAM" id="MobiDB-lite"/>
    </source>
</evidence>
<proteinExistence type="predicted"/>